<reference evidence="6 7" key="1">
    <citation type="submission" date="2020-08" db="EMBL/GenBank/DDBJ databases">
        <title>Genome public.</title>
        <authorList>
            <person name="Liu C."/>
            <person name="Sun Q."/>
        </authorList>
    </citation>
    <scope>NUCLEOTIDE SEQUENCE [LARGE SCALE GENOMIC DNA]</scope>
    <source>
        <strain evidence="6 7">BX17</strain>
    </source>
</reference>
<protein>
    <submittedName>
        <fullName evidence="6">Patatin family protein</fullName>
    </submittedName>
</protein>
<evidence type="ECO:0000313" key="6">
    <source>
        <dbReference type="EMBL" id="MBC5652271.1"/>
    </source>
</evidence>
<proteinExistence type="predicted"/>
<dbReference type="InterPro" id="IPR016035">
    <property type="entry name" value="Acyl_Trfase/lysoPLipase"/>
</dbReference>
<evidence type="ECO:0000313" key="7">
    <source>
        <dbReference type="Proteomes" id="UP000652847"/>
    </source>
</evidence>
<dbReference type="EMBL" id="JACOOT010000033">
    <property type="protein sequence ID" value="MBC5652271.1"/>
    <property type="molecule type" value="Genomic_DNA"/>
</dbReference>
<keyword evidence="3 4" id="KW-0443">Lipid metabolism</keyword>
<dbReference type="RefSeq" id="WP_186901717.1">
    <property type="nucleotide sequence ID" value="NZ_JACOOT010000033.1"/>
</dbReference>
<name>A0A8I0AEI1_9FIRM</name>
<keyword evidence="7" id="KW-1185">Reference proteome</keyword>
<evidence type="ECO:0000256" key="3">
    <source>
        <dbReference type="ARBA" id="ARBA00023098"/>
    </source>
</evidence>
<keyword evidence="2 4" id="KW-0442">Lipid degradation</keyword>
<dbReference type="Gene3D" id="3.40.1090.10">
    <property type="entry name" value="Cytosolic phospholipase A2 catalytic domain"/>
    <property type="match status" value="2"/>
</dbReference>
<dbReference type="Pfam" id="PF19890">
    <property type="entry name" value="DUF6363"/>
    <property type="match status" value="1"/>
</dbReference>
<dbReference type="InterPro" id="IPR002641">
    <property type="entry name" value="PNPLA_dom"/>
</dbReference>
<evidence type="ECO:0000256" key="1">
    <source>
        <dbReference type="ARBA" id="ARBA00022801"/>
    </source>
</evidence>
<dbReference type="GO" id="GO:0016787">
    <property type="term" value="F:hydrolase activity"/>
    <property type="evidence" value="ECO:0007669"/>
    <property type="project" value="UniProtKB-UniRule"/>
</dbReference>
<evidence type="ECO:0000256" key="2">
    <source>
        <dbReference type="ARBA" id="ARBA00022963"/>
    </source>
</evidence>
<evidence type="ECO:0000259" key="5">
    <source>
        <dbReference type="PROSITE" id="PS51635"/>
    </source>
</evidence>
<feature type="short sequence motif" description="DGA/G" evidence="4">
    <location>
        <begin position="168"/>
        <end position="170"/>
    </location>
</feature>
<feature type="active site" description="Nucleophile" evidence="4">
    <location>
        <position position="47"/>
    </location>
</feature>
<dbReference type="PANTHER" id="PTHR14226:SF25">
    <property type="entry name" value="PHOSPHOESTERASE"/>
    <property type="match status" value="1"/>
</dbReference>
<gene>
    <name evidence="6" type="ORF">H8S54_14445</name>
</gene>
<feature type="short sequence motif" description="GXGXXG" evidence="4">
    <location>
        <begin position="18"/>
        <end position="23"/>
    </location>
</feature>
<dbReference type="InterPro" id="IPR037483">
    <property type="entry name" value="YjjU-like"/>
</dbReference>
<dbReference type="InterPro" id="IPR045943">
    <property type="entry name" value="DUF6363"/>
</dbReference>
<feature type="domain" description="PNPLA" evidence="5">
    <location>
        <begin position="14"/>
        <end position="181"/>
    </location>
</feature>
<accession>A0A8I0AEI1</accession>
<dbReference type="PANTHER" id="PTHR14226">
    <property type="entry name" value="NEUROPATHY TARGET ESTERASE/SWISS CHEESE D.MELANOGASTER"/>
    <property type="match status" value="1"/>
</dbReference>
<feature type="active site" description="Proton acceptor" evidence="4">
    <location>
        <position position="168"/>
    </location>
</feature>
<dbReference type="AlphaFoldDB" id="A0A8I0AEI1"/>
<dbReference type="InterPro" id="IPR050301">
    <property type="entry name" value="NTE"/>
</dbReference>
<feature type="short sequence motif" description="GXSXG" evidence="4">
    <location>
        <begin position="45"/>
        <end position="49"/>
    </location>
</feature>
<dbReference type="SUPFAM" id="SSF52151">
    <property type="entry name" value="FabD/lysophospholipase-like"/>
    <property type="match status" value="1"/>
</dbReference>
<dbReference type="GO" id="GO:0016042">
    <property type="term" value="P:lipid catabolic process"/>
    <property type="evidence" value="ECO:0007669"/>
    <property type="project" value="UniProtKB-UniRule"/>
</dbReference>
<dbReference type="Pfam" id="PF01734">
    <property type="entry name" value="Patatin"/>
    <property type="match status" value="1"/>
</dbReference>
<organism evidence="6 7">
    <name type="scientific">Blautia segnis</name>
    <dbReference type="NCBI Taxonomy" id="2763030"/>
    <lineage>
        <taxon>Bacteria</taxon>
        <taxon>Bacillati</taxon>
        <taxon>Bacillota</taxon>
        <taxon>Clostridia</taxon>
        <taxon>Lachnospirales</taxon>
        <taxon>Lachnospiraceae</taxon>
        <taxon>Blautia</taxon>
    </lineage>
</organism>
<evidence type="ECO:0000256" key="4">
    <source>
        <dbReference type="PROSITE-ProRule" id="PRU01161"/>
    </source>
</evidence>
<sequence>MTEATEATEVSSSLILEGGGNRGVFTAGALDFLMEKDVKFPYVVGVSAGSCNALDYVSHQPGRTRDCMIVEDKENSYIATRAALKKHQLFDMDMLFDRYPNELFPFDFDTFFQSDIQCEMVVTNCLTGDAEYMSEKHDRQRLMDIGRASSSIPLVSPAVEIDGVPYLDGGVADSIPLIHAMEKGYRKNVVILTRNKGYRKKKPGKSTPVYVAAFRHYPELLNTLYNRYRNYNRTLELIEKWEQEGHIFVIRPEMPAVGRAETNKDKLMDFYQHGYEVMKERYEELQAYLHS</sequence>
<dbReference type="Proteomes" id="UP000652847">
    <property type="component" value="Unassembled WGS sequence"/>
</dbReference>
<comment type="caution">
    <text evidence="6">The sequence shown here is derived from an EMBL/GenBank/DDBJ whole genome shotgun (WGS) entry which is preliminary data.</text>
</comment>
<dbReference type="CDD" id="cd07208">
    <property type="entry name" value="Pat_hypo_Ecoli_yjju_like"/>
    <property type="match status" value="1"/>
</dbReference>
<keyword evidence="1 4" id="KW-0378">Hydrolase</keyword>
<dbReference type="PROSITE" id="PS51635">
    <property type="entry name" value="PNPLA"/>
    <property type="match status" value="1"/>
</dbReference>